<sequence>MAPGSSTINRKRVVALKKYLLKGNEAIAEAAIKAGCRLFFGYPITPSTEIIEYMAKHLPAVDGTFVQAESEVSAINMCYGAAGAGVRVMTASSSPGMSLMQEGLSYIAANELPVVLVNIVRAGPGLGGLGPSQADYFQATKGGGHGDYRLIVLAPNSVQELVDLTRDAFDLADMHRNPVLLIADGILGQMMEPVVFKELEAPSLPDKTWATTGAEGRPRNIITSYALQNEIGEANCLRWEAKYKNIAATEQRWEQYMIDDADYVVVAYGTTARIAKAAVQQARQEGIKVGLLRPVTLWPFPVKAFAALGGKVKGYLTVELSAGQMIEDVRLAINCAVPVHLCNRQGGMVPSPEEVLARFKEVFPNSVEGGV</sequence>
<dbReference type="Gene3D" id="3.40.50.970">
    <property type="match status" value="1"/>
</dbReference>
<reference evidence="4" key="2">
    <citation type="submission" date="2023-03" db="EMBL/GenBank/DDBJ databases">
        <authorList>
            <person name="Zhang Z."/>
        </authorList>
    </citation>
    <scope>NUCLEOTIDE SEQUENCE</scope>
    <source>
        <strain evidence="4">DSA</strain>
    </source>
</reference>
<gene>
    <name evidence="4" type="primary">vorB</name>
    <name evidence="4" type="ORF">P6N53_02790</name>
</gene>
<feature type="domain" description="Pyruvate:ferredoxin oxidoreductase core" evidence="3">
    <location>
        <begin position="261"/>
        <end position="355"/>
    </location>
</feature>
<dbReference type="InterPro" id="IPR002880">
    <property type="entry name" value="Pyrv_Fd/Flavodoxin_OxRdtase_N"/>
</dbReference>
<dbReference type="FunFam" id="3.40.50.920:FF:000013">
    <property type="entry name" value="Ferredoxin oxidoreductase alpha subunit"/>
    <property type="match status" value="1"/>
</dbReference>
<dbReference type="InterPro" id="IPR029061">
    <property type="entry name" value="THDP-binding"/>
</dbReference>
<evidence type="ECO:0000259" key="3">
    <source>
        <dbReference type="Pfam" id="PF17147"/>
    </source>
</evidence>
<keyword evidence="1" id="KW-0560">Oxidoreductase</keyword>
<keyword evidence="5" id="KW-1185">Reference proteome</keyword>
<dbReference type="InterPro" id="IPR052368">
    <property type="entry name" value="2-oxoacid_oxidoreductase"/>
</dbReference>
<dbReference type="Proteomes" id="UP001172911">
    <property type="component" value="Unassembled WGS sequence"/>
</dbReference>
<dbReference type="GO" id="GO:0016491">
    <property type="term" value="F:oxidoreductase activity"/>
    <property type="evidence" value="ECO:0007669"/>
    <property type="project" value="UniProtKB-KW"/>
</dbReference>
<comment type="caution">
    <text evidence="4">The sequence shown here is derived from an EMBL/GenBank/DDBJ whole genome shotgun (WGS) entry which is preliminary data.</text>
</comment>
<evidence type="ECO:0000259" key="2">
    <source>
        <dbReference type="Pfam" id="PF01855"/>
    </source>
</evidence>
<dbReference type="PANTHER" id="PTHR43088:SF1">
    <property type="entry name" value="SUBUNIT OF PYRUVATE:FLAVODOXIN OXIDOREDUCTASE"/>
    <property type="match status" value="1"/>
</dbReference>
<dbReference type="PANTHER" id="PTHR43088">
    <property type="entry name" value="SUBUNIT OF PYRUVATE:FLAVODOXIN OXIDOREDUCTASE-RELATED"/>
    <property type="match status" value="1"/>
</dbReference>
<evidence type="ECO:0000313" key="5">
    <source>
        <dbReference type="Proteomes" id="UP001172911"/>
    </source>
</evidence>
<dbReference type="Gene3D" id="3.40.50.920">
    <property type="match status" value="1"/>
</dbReference>
<dbReference type="CDD" id="cd07034">
    <property type="entry name" value="TPP_PYR_PFOR_IOR-alpha_like"/>
    <property type="match status" value="1"/>
</dbReference>
<dbReference type="InterPro" id="IPR009014">
    <property type="entry name" value="Transketo_C/PFOR_II"/>
</dbReference>
<proteinExistence type="predicted"/>
<dbReference type="AlphaFoldDB" id="A0AAW7Z9X5"/>
<protein>
    <submittedName>
        <fullName evidence="4">3-methyl-2-oxobutanoate dehydrogenase subunit VorB</fullName>
    </submittedName>
</protein>
<accession>A0AAW7Z9X5</accession>
<dbReference type="EMBL" id="JARPTC010000003">
    <property type="protein sequence ID" value="MDO7786147.1"/>
    <property type="molecule type" value="Genomic_DNA"/>
</dbReference>
<feature type="domain" description="Pyruvate flavodoxin/ferredoxin oxidoreductase pyrimidine binding" evidence="2">
    <location>
        <begin position="29"/>
        <end position="209"/>
    </location>
</feature>
<name>A0AAW7Z9X5_9FIRM</name>
<organism evidence="4 5">
    <name type="scientific">Desulforamulus aquiferis</name>
    <dbReference type="NCBI Taxonomy" id="1397668"/>
    <lineage>
        <taxon>Bacteria</taxon>
        <taxon>Bacillati</taxon>
        <taxon>Bacillota</taxon>
        <taxon>Clostridia</taxon>
        <taxon>Eubacteriales</taxon>
        <taxon>Peptococcaceae</taxon>
        <taxon>Desulforamulus</taxon>
    </lineage>
</organism>
<dbReference type="NCBIfam" id="NF005507">
    <property type="entry name" value="PRK07119.1"/>
    <property type="match status" value="1"/>
</dbReference>
<evidence type="ECO:0000313" key="4">
    <source>
        <dbReference type="EMBL" id="MDO7786147.1"/>
    </source>
</evidence>
<dbReference type="SUPFAM" id="SSF52922">
    <property type="entry name" value="TK C-terminal domain-like"/>
    <property type="match status" value="1"/>
</dbReference>
<reference evidence="4" key="1">
    <citation type="journal article" date="2023" name="J. Hazard. Mater.">
        <title>Anaerobic biodegradation of pyrene and benzo[a]pyrene by a new sulfate-reducing Desulforamulus aquiferis strain DSA.</title>
        <authorList>
            <person name="Zhang Z."/>
            <person name="Sun J."/>
            <person name="Gong X."/>
            <person name="Wang C."/>
            <person name="Wang H."/>
        </authorList>
    </citation>
    <scope>NUCLEOTIDE SEQUENCE</scope>
    <source>
        <strain evidence="4">DSA</strain>
    </source>
</reference>
<dbReference type="InterPro" id="IPR033412">
    <property type="entry name" value="PFOR_II"/>
</dbReference>
<dbReference type="Pfam" id="PF01855">
    <property type="entry name" value="POR_N"/>
    <property type="match status" value="1"/>
</dbReference>
<dbReference type="Pfam" id="PF17147">
    <property type="entry name" value="PFOR_II"/>
    <property type="match status" value="1"/>
</dbReference>
<dbReference type="SUPFAM" id="SSF52518">
    <property type="entry name" value="Thiamin diphosphate-binding fold (THDP-binding)"/>
    <property type="match status" value="1"/>
</dbReference>
<evidence type="ECO:0000256" key="1">
    <source>
        <dbReference type="ARBA" id="ARBA00023002"/>
    </source>
</evidence>